<feature type="compositionally biased region" description="Basic and acidic residues" evidence="1">
    <location>
        <begin position="1057"/>
        <end position="1074"/>
    </location>
</feature>
<organism evidence="2 3">
    <name type="scientific">Symbiodinium microadriaticum</name>
    <name type="common">Dinoflagellate</name>
    <name type="synonym">Zooxanthella microadriatica</name>
    <dbReference type="NCBI Taxonomy" id="2951"/>
    <lineage>
        <taxon>Eukaryota</taxon>
        <taxon>Sar</taxon>
        <taxon>Alveolata</taxon>
        <taxon>Dinophyceae</taxon>
        <taxon>Suessiales</taxon>
        <taxon>Symbiodiniaceae</taxon>
        <taxon>Symbiodinium</taxon>
    </lineage>
</organism>
<feature type="compositionally biased region" description="Low complexity" evidence="1">
    <location>
        <begin position="199"/>
        <end position="214"/>
    </location>
</feature>
<feature type="region of interest" description="Disordered" evidence="1">
    <location>
        <begin position="25"/>
        <end position="70"/>
    </location>
</feature>
<feature type="region of interest" description="Disordered" evidence="1">
    <location>
        <begin position="833"/>
        <end position="1074"/>
    </location>
</feature>
<feature type="compositionally biased region" description="Low complexity" evidence="1">
    <location>
        <begin position="849"/>
        <end position="865"/>
    </location>
</feature>
<evidence type="ECO:0000313" key="2">
    <source>
        <dbReference type="EMBL" id="OLQ10647.1"/>
    </source>
</evidence>
<protein>
    <submittedName>
        <fullName evidence="2">Uncharacterized protein</fullName>
    </submittedName>
</protein>
<keyword evidence="3" id="KW-1185">Reference proteome</keyword>
<feature type="region of interest" description="Disordered" evidence="1">
    <location>
        <begin position="159"/>
        <end position="251"/>
    </location>
</feature>
<dbReference type="OrthoDB" id="10266809at2759"/>
<feature type="compositionally biased region" description="Acidic residues" evidence="1">
    <location>
        <begin position="1018"/>
        <end position="1030"/>
    </location>
</feature>
<sequence>MAWYPRPGPFLSPPVQNVEAVRAQLQLDDDAIEQKQPQEPPRASPRSGSKHRRRGAFLKTAARPVGQTSRENLLAEAVPDLPPDEPIVPLTVTRAPTTIDTGHLTRPGQTIVEALKETTASVSNQLEKHYPGWTPARDLAAQVHQKKKLNQTRREQGLAIEELEPSESARPTGSLLPPRLEQQRQTAEPSHGGGSSLMPPRKSPGSTRPSSPSPEGIVRKKSSMNRSASPMPEEVDPREEELRKQMEKAGEPGSIFWNPRILKSHIQDIVEQLHTAGMEDLLEEQLEVLKGVVIHNSGLEKEMKDKKELAQEHHASVNSIYESLESRVQKSQQKTELTLQSCQATGKQMVAVINAAMIAREKVRQLLLNDAEIVVTEEKKAILEERRRQGQALASKKMAMAKQEEEDGIGGVKEPPAIADLRQRIERKTRKQTKLKVEHDQVQVRLKSLEQVLEVVERGQRPDKVQALDPLAMEMLEEAKGHGRENVIAPYLEELKREQGLSTPKPVEMPDELIAERDWLEQQIAEVEAEIAKIEDFRLEQEGQRKAAANTLSAIEFDDERRLASFCAKRRRSYLGVMQVEPPIAGNMPDFDVERSEYIKSGLRRKCREAHAEMAGLVDRLPKYLALTRNARESAAAMSQQREKFIDHIKSLKPKFLRDLRQGGAKKLKQDIETKLEEETLMKQVEDSWDKEEARLRAGHLALEKRAEFFGTISDEVAEEVAKLQESIERSRWALEDKMTPAEDPSQGEPSDPFLEADEGELAPFLAFQESEADLVRNALSAFRSHNEAVAQRFADEGDQVEAEFNQEILEELETKKVMRDVRLSELKERRNSMVARRGAPGAPQRIDSVSLGGSSARGSSNSSRESSKDRRFSQQTSHQAAEDTPAAGPDLLDPRLERTDTRESRVREPGGKVLSSPGGLSLSLRAPSSPRASRKSSIASASKAGSDSDEGSPSQGGSSAPSPTPSRGSPSPATGRSPRKRGTQVGRKKQPQAKKRNAKRAATAAPRLTGKSTRDFVDDDEEDDAPEDDLLSRRASMQSVGQSSGDPNSQEGLSEQLKRFLKMDKDSQRLEEKVREGAERLTYARAELVGDSSSPLDLSRLKKLTGDERTKALAQDSLSDLRQKWQTILDRRTTLEAELPAAAAVRQAGHRRSRTEEEAFQETYQLLLSEIQANAASAANAEA</sequence>
<name>A0A1Q9ET94_SYMMI</name>
<dbReference type="Proteomes" id="UP000186817">
    <property type="component" value="Unassembled WGS sequence"/>
</dbReference>
<reference evidence="2 3" key="1">
    <citation type="submission" date="2016-02" db="EMBL/GenBank/DDBJ databases">
        <title>Genome analysis of coral dinoflagellate symbionts highlights evolutionary adaptations to a symbiotic lifestyle.</title>
        <authorList>
            <person name="Aranda M."/>
            <person name="Li Y."/>
            <person name="Liew Y.J."/>
            <person name="Baumgarten S."/>
            <person name="Simakov O."/>
            <person name="Wilson M."/>
            <person name="Piel J."/>
            <person name="Ashoor H."/>
            <person name="Bougouffa S."/>
            <person name="Bajic V.B."/>
            <person name="Ryu T."/>
            <person name="Ravasi T."/>
            <person name="Bayer T."/>
            <person name="Micklem G."/>
            <person name="Kim H."/>
            <person name="Bhak J."/>
            <person name="Lajeunesse T.C."/>
            <person name="Voolstra C.R."/>
        </authorList>
    </citation>
    <scope>NUCLEOTIDE SEQUENCE [LARGE SCALE GENOMIC DNA]</scope>
    <source>
        <strain evidence="2 3">CCMP2467</strain>
    </source>
</reference>
<dbReference type="EMBL" id="LSRX01000074">
    <property type="protein sequence ID" value="OLQ10647.1"/>
    <property type="molecule type" value="Genomic_DNA"/>
</dbReference>
<feature type="compositionally biased region" description="Polar residues" evidence="1">
    <location>
        <begin position="1036"/>
        <end position="1054"/>
    </location>
</feature>
<dbReference type="OMA" id="MQLQHSQ"/>
<comment type="caution">
    <text evidence="2">The sequence shown here is derived from an EMBL/GenBank/DDBJ whole genome shotgun (WGS) entry which is preliminary data.</text>
</comment>
<accession>A0A1Q9ET94</accession>
<dbReference type="AlphaFoldDB" id="A0A1Q9ET94"/>
<feature type="compositionally biased region" description="Basic and acidic residues" evidence="1">
    <location>
        <begin position="240"/>
        <end position="250"/>
    </location>
</feature>
<feature type="compositionally biased region" description="Basic and acidic residues" evidence="1">
    <location>
        <begin position="893"/>
        <end position="911"/>
    </location>
</feature>
<feature type="compositionally biased region" description="Basic residues" evidence="1">
    <location>
        <begin position="978"/>
        <end position="1000"/>
    </location>
</feature>
<proteinExistence type="predicted"/>
<evidence type="ECO:0000313" key="3">
    <source>
        <dbReference type="Proteomes" id="UP000186817"/>
    </source>
</evidence>
<feature type="compositionally biased region" description="Low complexity" evidence="1">
    <location>
        <begin position="912"/>
        <end position="977"/>
    </location>
</feature>
<evidence type="ECO:0000256" key="1">
    <source>
        <dbReference type="SAM" id="MobiDB-lite"/>
    </source>
</evidence>
<gene>
    <name evidence="2" type="ORF">AK812_SmicGene5615</name>
</gene>